<keyword evidence="2" id="KW-0732">Signal</keyword>
<reference evidence="3" key="1">
    <citation type="submission" date="2020-05" db="EMBL/GenBank/DDBJ databases">
        <title>WGS assembly of Panicum virgatum.</title>
        <authorList>
            <person name="Lovell J.T."/>
            <person name="Jenkins J."/>
            <person name="Shu S."/>
            <person name="Juenger T.E."/>
            <person name="Schmutz J."/>
        </authorList>
    </citation>
    <scope>NUCLEOTIDE SEQUENCE</scope>
    <source>
        <strain evidence="3">AP13</strain>
    </source>
</reference>
<dbReference type="Proteomes" id="UP000823388">
    <property type="component" value="Chromosome 9N"/>
</dbReference>
<feature type="signal peptide" evidence="2">
    <location>
        <begin position="1"/>
        <end position="24"/>
    </location>
</feature>
<dbReference type="EMBL" id="CM029054">
    <property type="protein sequence ID" value="KAG2540815.1"/>
    <property type="molecule type" value="Genomic_DNA"/>
</dbReference>
<dbReference type="AlphaFoldDB" id="A0A8T0MUX3"/>
<protein>
    <submittedName>
        <fullName evidence="3">Uncharacterized protein</fullName>
    </submittedName>
</protein>
<accession>A0A8T0MUX3</accession>
<sequence>MEYRLGIGFLSLVVLNNVGSGTHARGPYATGGNGNALPSQSTAPMTDRLVSAPGEIDRDAMAHGRNCFAFHGDVRAAKRPLLDLEREEVARGSLRIAAIDAASSRTCLTITARIASRRAAAPARFWSDRDDRSSVSVAAGVTVDGHITNRVDELLLL</sequence>
<evidence type="ECO:0000256" key="2">
    <source>
        <dbReference type="SAM" id="SignalP"/>
    </source>
</evidence>
<evidence type="ECO:0000313" key="4">
    <source>
        <dbReference type="Proteomes" id="UP000823388"/>
    </source>
</evidence>
<feature type="region of interest" description="Disordered" evidence="1">
    <location>
        <begin position="26"/>
        <end position="45"/>
    </location>
</feature>
<evidence type="ECO:0000313" key="3">
    <source>
        <dbReference type="EMBL" id="KAG2540815.1"/>
    </source>
</evidence>
<organism evidence="3 4">
    <name type="scientific">Panicum virgatum</name>
    <name type="common">Blackwell switchgrass</name>
    <dbReference type="NCBI Taxonomy" id="38727"/>
    <lineage>
        <taxon>Eukaryota</taxon>
        <taxon>Viridiplantae</taxon>
        <taxon>Streptophyta</taxon>
        <taxon>Embryophyta</taxon>
        <taxon>Tracheophyta</taxon>
        <taxon>Spermatophyta</taxon>
        <taxon>Magnoliopsida</taxon>
        <taxon>Liliopsida</taxon>
        <taxon>Poales</taxon>
        <taxon>Poaceae</taxon>
        <taxon>PACMAD clade</taxon>
        <taxon>Panicoideae</taxon>
        <taxon>Panicodae</taxon>
        <taxon>Paniceae</taxon>
        <taxon>Panicinae</taxon>
        <taxon>Panicum</taxon>
        <taxon>Panicum sect. Hiantes</taxon>
    </lineage>
</organism>
<keyword evidence="4" id="KW-1185">Reference proteome</keyword>
<feature type="chain" id="PRO_5035801540" evidence="2">
    <location>
        <begin position="25"/>
        <end position="157"/>
    </location>
</feature>
<gene>
    <name evidence="3" type="ORF">PVAP13_9NG583442</name>
</gene>
<proteinExistence type="predicted"/>
<comment type="caution">
    <text evidence="3">The sequence shown here is derived from an EMBL/GenBank/DDBJ whole genome shotgun (WGS) entry which is preliminary data.</text>
</comment>
<evidence type="ECO:0000256" key="1">
    <source>
        <dbReference type="SAM" id="MobiDB-lite"/>
    </source>
</evidence>
<name>A0A8T0MUX3_PANVG</name>